<dbReference type="EMBL" id="LT838272">
    <property type="protein sequence ID" value="SMB92526.1"/>
    <property type="molecule type" value="Genomic_DNA"/>
</dbReference>
<evidence type="ECO:0000256" key="2">
    <source>
        <dbReference type="ARBA" id="ARBA00022448"/>
    </source>
</evidence>
<keyword evidence="6 7" id="KW-0472">Membrane</keyword>
<dbReference type="Pfam" id="PF07690">
    <property type="entry name" value="MFS_1"/>
    <property type="match status" value="1"/>
</dbReference>
<proteinExistence type="predicted"/>
<protein>
    <submittedName>
        <fullName evidence="9">MFS transporter, DHA1 family, multidrug resistance protein</fullName>
    </submittedName>
</protein>
<feature type="transmembrane region" description="Helical" evidence="7">
    <location>
        <begin position="166"/>
        <end position="185"/>
    </location>
</feature>
<accession>A0A1W1VGU4</accession>
<dbReference type="InterPro" id="IPR020846">
    <property type="entry name" value="MFS_dom"/>
</dbReference>
<organism evidence="9 10">
    <name type="scientific">Thermanaeromonas toyohensis ToBE</name>
    <dbReference type="NCBI Taxonomy" id="698762"/>
    <lineage>
        <taxon>Bacteria</taxon>
        <taxon>Bacillati</taxon>
        <taxon>Bacillota</taxon>
        <taxon>Clostridia</taxon>
        <taxon>Neomoorellales</taxon>
        <taxon>Neomoorellaceae</taxon>
        <taxon>Thermanaeromonas</taxon>
    </lineage>
</organism>
<evidence type="ECO:0000256" key="6">
    <source>
        <dbReference type="ARBA" id="ARBA00023136"/>
    </source>
</evidence>
<dbReference type="GO" id="GO:0005886">
    <property type="term" value="C:plasma membrane"/>
    <property type="evidence" value="ECO:0007669"/>
    <property type="project" value="UniProtKB-SubCell"/>
</dbReference>
<dbReference type="SUPFAM" id="SSF103473">
    <property type="entry name" value="MFS general substrate transporter"/>
    <property type="match status" value="1"/>
</dbReference>
<dbReference type="GO" id="GO:0022857">
    <property type="term" value="F:transmembrane transporter activity"/>
    <property type="evidence" value="ECO:0007669"/>
    <property type="project" value="InterPro"/>
</dbReference>
<dbReference type="InterPro" id="IPR036259">
    <property type="entry name" value="MFS_trans_sf"/>
</dbReference>
<dbReference type="PRINTS" id="PR01035">
    <property type="entry name" value="TCRTETA"/>
</dbReference>
<feature type="transmembrane region" description="Helical" evidence="7">
    <location>
        <begin position="78"/>
        <end position="97"/>
    </location>
</feature>
<dbReference type="InterPro" id="IPR001958">
    <property type="entry name" value="Tet-R_TetA/multi-R_MdtG-like"/>
</dbReference>
<feature type="transmembrane region" description="Helical" evidence="7">
    <location>
        <begin position="136"/>
        <end position="154"/>
    </location>
</feature>
<evidence type="ECO:0000256" key="7">
    <source>
        <dbReference type="SAM" id="Phobius"/>
    </source>
</evidence>
<dbReference type="Proteomes" id="UP000192569">
    <property type="component" value="Chromosome I"/>
</dbReference>
<sequence>MEQWKNNLYTAVAVQLMVTATFQIVTPFLPFFISELGVTEPEAIQRWSGILVGINALFTGLFSPLWGSLSDRYGRKPMLIRSAASIALFTFLTSLSTSVYHVLLFRILLGAFSGFSAAALSLIGSMVPETHLGYSVGLLQAGQVLGFLLGPLLGGLLADILPYRRVFQLGSLLATAATFLAFWHIKENFRPLKAKRTPKSWLFLTLRWPSRIWIMFTVIFLSQFATRGVEPLMPLYVRELVGASPALNTLAGLAVAVQGISSVLGATCVGRLAAQVGYKRLLLLNLLVASSLYFPQAMVRSIWLLMFLRLVQGFFLGGLLPAANSLIALFTPVEKRGSVYGLTSSAFFFGNFSGPLVAGFLSAHWGLKAIFYVATGLLLLNLMWVALEVQEPKEGAKVIRGYNL</sequence>
<comment type="subcellular location">
    <subcellularLocation>
        <location evidence="1">Cell membrane</location>
        <topology evidence="1">Multi-pass membrane protein</topology>
    </subcellularLocation>
</comment>
<dbReference type="Pfam" id="PF00083">
    <property type="entry name" value="Sugar_tr"/>
    <property type="match status" value="1"/>
</dbReference>
<feature type="transmembrane region" description="Helical" evidence="7">
    <location>
        <begin position="246"/>
        <end position="269"/>
    </location>
</feature>
<keyword evidence="10" id="KW-1185">Reference proteome</keyword>
<name>A0A1W1VGU4_9FIRM</name>
<evidence type="ECO:0000313" key="9">
    <source>
        <dbReference type="EMBL" id="SMB92526.1"/>
    </source>
</evidence>
<feature type="transmembrane region" description="Helical" evidence="7">
    <location>
        <begin position="12"/>
        <end position="33"/>
    </location>
</feature>
<keyword evidence="5 7" id="KW-1133">Transmembrane helix</keyword>
<evidence type="ECO:0000313" key="10">
    <source>
        <dbReference type="Proteomes" id="UP000192569"/>
    </source>
</evidence>
<dbReference type="InterPro" id="IPR005828">
    <property type="entry name" value="MFS_sugar_transport-like"/>
</dbReference>
<keyword evidence="4 7" id="KW-0812">Transmembrane</keyword>
<dbReference type="STRING" id="698762.SAMN00808754_0654"/>
<evidence type="ECO:0000256" key="4">
    <source>
        <dbReference type="ARBA" id="ARBA00022692"/>
    </source>
</evidence>
<feature type="transmembrane region" description="Helical" evidence="7">
    <location>
        <begin position="281"/>
        <end position="298"/>
    </location>
</feature>
<dbReference type="Gene3D" id="1.20.1250.20">
    <property type="entry name" value="MFS general substrate transporter like domains"/>
    <property type="match status" value="2"/>
</dbReference>
<keyword evidence="3" id="KW-1003">Cell membrane</keyword>
<feature type="transmembrane region" description="Helical" evidence="7">
    <location>
        <begin position="310"/>
        <end position="330"/>
    </location>
</feature>
<gene>
    <name evidence="9" type="ORF">SAMN00808754_0654</name>
</gene>
<evidence type="ECO:0000256" key="5">
    <source>
        <dbReference type="ARBA" id="ARBA00022989"/>
    </source>
</evidence>
<dbReference type="PANTHER" id="PTHR43414:SF6">
    <property type="entry name" value="MULTIDRUG RESISTANCE PROTEIN MDTG"/>
    <property type="match status" value="1"/>
</dbReference>
<evidence type="ECO:0000256" key="1">
    <source>
        <dbReference type="ARBA" id="ARBA00004651"/>
    </source>
</evidence>
<dbReference type="OrthoDB" id="65739at2"/>
<evidence type="ECO:0000256" key="3">
    <source>
        <dbReference type="ARBA" id="ARBA00022475"/>
    </source>
</evidence>
<dbReference type="AlphaFoldDB" id="A0A1W1VGU4"/>
<dbReference type="PROSITE" id="PS50850">
    <property type="entry name" value="MFS"/>
    <property type="match status" value="1"/>
</dbReference>
<keyword evidence="2" id="KW-0813">Transport</keyword>
<dbReference type="InterPro" id="IPR011701">
    <property type="entry name" value="MFS"/>
</dbReference>
<feature type="transmembrane region" description="Helical" evidence="7">
    <location>
        <begin position="342"/>
        <end position="363"/>
    </location>
</feature>
<dbReference type="PANTHER" id="PTHR43414">
    <property type="entry name" value="MULTIDRUG RESISTANCE PROTEIN MDTG"/>
    <property type="match status" value="1"/>
</dbReference>
<reference evidence="9 10" key="1">
    <citation type="submission" date="2017-04" db="EMBL/GenBank/DDBJ databases">
        <authorList>
            <person name="Afonso C.L."/>
            <person name="Miller P.J."/>
            <person name="Scott M.A."/>
            <person name="Spackman E."/>
            <person name="Goraichik I."/>
            <person name="Dimitrov K.M."/>
            <person name="Suarez D.L."/>
            <person name="Swayne D.E."/>
        </authorList>
    </citation>
    <scope>NUCLEOTIDE SEQUENCE [LARGE SCALE GENOMIC DNA]</scope>
    <source>
        <strain evidence="9 10">ToBE</strain>
    </source>
</reference>
<feature type="domain" description="Major facilitator superfamily (MFS) profile" evidence="8">
    <location>
        <begin position="7"/>
        <end position="393"/>
    </location>
</feature>
<feature type="transmembrane region" description="Helical" evidence="7">
    <location>
        <begin position="369"/>
        <end position="387"/>
    </location>
</feature>
<feature type="transmembrane region" description="Helical" evidence="7">
    <location>
        <begin position="103"/>
        <end position="124"/>
    </location>
</feature>
<feature type="transmembrane region" description="Helical" evidence="7">
    <location>
        <begin position="206"/>
        <end position="226"/>
    </location>
</feature>
<feature type="transmembrane region" description="Helical" evidence="7">
    <location>
        <begin position="45"/>
        <end position="66"/>
    </location>
</feature>
<evidence type="ECO:0000259" key="8">
    <source>
        <dbReference type="PROSITE" id="PS50850"/>
    </source>
</evidence>
<dbReference type="RefSeq" id="WP_084663997.1">
    <property type="nucleotide sequence ID" value="NZ_LT838272.1"/>
</dbReference>